<reference evidence="5 6" key="1">
    <citation type="submission" date="2017-02" db="EMBL/GenBank/DDBJ databases">
        <title>Bacillus pseudomycoides isolate FSL K6-0042.</title>
        <authorList>
            <person name="Kovac J."/>
        </authorList>
    </citation>
    <scope>NUCLEOTIDE SEQUENCE [LARGE SCALE GENOMIC DNA]</scope>
    <source>
        <strain evidence="5 6">FSL K6-0042</strain>
    </source>
</reference>
<dbReference type="Proteomes" id="UP000195321">
    <property type="component" value="Unassembled WGS sequence"/>
</dbReference>
<evidence type="ECO:0000256" key="3">
    <source>
        <dbReference type="ARBA" id="ARBA00022989"/>
    </source>
</evidence>
<comment type="subcellular location">
    <subcellularLocation>
        <location evidence="1">Membrane</location>
        <topology evidence="1">Multi-pass membrane protein</topology>
    </subcellularLocation>
</comment>
<accession>A0A1Y3MJZ7</accession>
<dbReference type="AlphaFoldDB" id="A0A1Y3MJZ7"/>
<keyword evidence="4" id="KW-0472">Membrane</keyword>
<evidence type="ECO:0000256" key="4">
    <source>
        <dbReference type="ARBA" id="ARBA00023136"/>
    </source>
</evidence>
<evidence type="ECO:0000256" key="2">
    <source>
        <dbReference type="ARBA" id="ARBA00022692"/>
    </source>
</evidence>
<evidence type="ECO:0000313" key="5">
    <source>
        <dbReference type="EMBL" id="OUM48770.1"/>
    </source>
</evidence>
<protein>
    <submittedName>
        <fullName evidence="5">Uncharacterized protein</fullName>
    </submittedName>
</protein>
<keyword evidence="3" id="KW-1133">Transmembrane helix</keyword>
<evidence type="ECO:0000313" key="6">
    <source>
        <dbReference type="Proteomes" id="UP000195321"/>
    </source>
</evidence>
<sequence length="105" mass="11653">MNGNKVLSSFSYWSVLFAPVLFPLIVWILGDHETKGHAKRALWTHLIPGITTFIGIVVLGIMDVGFKQLGTTMAIGAMIMVCICGLISLYFFIWNIVKGIRVIRA</sequence>
<organism evidence="5 6">
    <name type="scientific">Bacillus pseudomycoides</name>
    <dbReference type="NCBI Taxonomy" id="64104"/>
    <lineage>
        <taxon>Bacteria</taxon>
        <taxon>Bacillati</taxon>
        <taxon>Bacillota</taxon>
        <taxon>Bacilli</taxon>
        <taxon>Bacillales</taxon>
        <taxon>Bacillaceae</taxon>
        <taxon>Bacillus</taxon>
        <taxon>Bacillus cereus group</taxon>
    </lineage>
</organism>
<dbReference type="RefSeq" id="WP_016112762.1">
    <property type="nucleotide sequence ID" value="NZ_JARHXM010000016.1"/>
</dbReference>
<gene>
    <name evidence="5" type="ORF">BW425_11115</name>
</gene>
<dbReference type="EMBL" id="MWPX01000010">
    <property type="protein sequence ID" value="OUM48770.1"/>
    <property type="molecule type" value="Genomic_DNA"/>
</dbReference>
<proteinExistence type="predicted"/>
<name>A0A1Y3MJZ7_9BACI</name>
<comment type="caution">
    <text evidence="5">The sequence shown here is derived from an EMBL/GenBank/DDBJ whole genome shotgun (WGS) entry which is preliminary data.</text>
</comment>
<keyword evidence="2" id="KW-0812">Transmembrane</keyword>
<dbReference type="Pfam" id="PF09685">
    <property type="entry name" value="MamF_MmsF"/>
    <property type="match status" value="1"/>
</dbReference>
<dbReference type="InterPro" id="IPR019109">
    <property type="entry name" value="MamF_MmsF"/>
</dbReference>
<evidence type="ECO:0000256" key="1">
    <source>
        <dbReference type="ARBA" id="ARBA00004141"/>
    </source>
</evidence>